<name>A0A1N6N781_9GAMM</name>
<dbReference type="RefSeq" id="WP_076459991.1">
    <property type="nucleotide sequence ID" value="NZ_FTMN01000001.1"/>
</dbReference>
<accession>A0A1N6N781</accession>
<dbReference type="EMBL" id="FTMN01000001">
    <property type="protein sequence ID" value="SIP87923.1"/>
    <property type="molecule type" value="Genomic_DNA"/>
</dbReference>
<dbReference type="PIRSF" id="PIRSF029218">
    <property type="entry name" value="ParE"/>
    <property type="match status" value="1"/>
</dbReference>
<protein>
    <recommendedName>
        <fullName evidence="3">Toxin</fullName>
    </recommendedName>
</protein>
<dbReference type="InterPro" id="IPR051803">
    <property type="entry name" value="TA_system_RelE-like_toxin"/>
</dbReference>
<gene>
    <name evidence="4" type="ORF">SAMN05421647_10188</name>
</gene>
<sequence length="99" mass="11451">MPTHLLIIAPAAKADLKDIYQYGLRQWGQAKSDRYLEALKGTFWSLTEQPLMGTERPELLAGIRSLRAESHVLFYRVTARNVEIIRVLHSRQDPVRHLK</sequence>
<evidence type="ECO:0000256" key="2">
    <source>
        <dbReference type="ARBA" id="ARBA00022649"/>
    </source>
</evidence>
<evidence type="ECO:0000313" key="4">
    <source>
        <dbReference type="EMBL" id="SIP87923.1"/>
    </source>
</evidence>
<reference evidence="4 5" key="1">
    <citation type="submission" date="2017-01" db="EMBL/GenBank/DDBJ databases">
        <authorList>
            <person name="Mah S.A."/>
            <person name="Swanson W.J."/>
            <person name="Moy G.W."/>
            <person name="Vacquier V.D."/>
        </authorList>
    </citation>
    <scope>NUCLEOTIDE SEQUENCE [LARGE SCALE GENOMIC DNA]</scope>
    <source>
        <strain evidence="4 5">DSM 7027</strain>
    </source>
</reference>
<organism evidence="4 5">
    <name type="scientific">Marinobacterium stanieri</name>
    <dbReference type="NCBI Taxonomy" id="49186"/>
    <lineage>
        <taxon>Bacteria</taxon>
        <taxon>Pseudomonadati</taxon>
        <taxon>Pseudomonadota</taxon>
        <taxon>Gammaproteobacteria</taxon>
        <taxon>Oceanospirillales</taxon>
        <taxon>Oceanospirillaceae</taxon>
        <taxon>Marinobacterium</taxon>
    </lineage>
</organism>
<keyword evidence="5" id="KW-1185">Reference proteome</keyword>
<evidence type="ECO:0000256" key="3">
    <source>
        <dbReference type="PIRNR" id="PIRNR029218"/>
    </source>
</evidence>
<dbReference type="InterPro" id="IPR035093">
    <property type="entry name" value="RelE/ParE_toxin_dom_sf"/>
</dbReference>
<evidence type="ECO:0000256" key="1">
    <source>
        <dbReference type="ARBA" id="ARBA00006226"/>
    </source>
</evidence>
<dbReference type="AlphaFoldDB" id="A0A1N6N781"/>
<keyword evidence="2" id="KW-1277">Toxin-antitoxin system</keyword>
<dbReference type="STRING" id="49186.SAMN05421647_10188"/>
<dbReference type="PANTHER" id="PTHR33755:SF9">
    <property type="entry name" value="TOXIN PARE1"/>
    <property type="match status" value="1"/>
</dbReference>
<dbReference type="Proteomes" id="UP000186895">
    <property type="component" value="Unassembled WGS sequence"/>
</dbReference>
<proteinExistence type="inferred from homology"/>
<evidence type="ECO:0000313" key="5">
    <source>
        <dbReference type="Proteomes" id="UP000186895"/>
    </source>
</evidence>
<dbReference type="InterPro" id="IPR007712">
    <property type="entry name" value="RelE/ParE_toxin"/>
</dbReference>
<dbReference type="Pfam" id="PF05016">
    <property type="entry name" value="ParE_toxin"/>
    <property type="match status" value="1"/>
</dbReference>
<dbReference type="Gene3D" id="3.30.2310.20">
    <property type="entry name" value="RelE-like"/>
    <property type="match status" value="1"/>
</dbReference>
<comment type="similarity">
    <text evidence="1 3">Belongs to the RelE toxin family.</text>
</comment>
<dbReference type="InterPro" id="IPR028344">
    <property type="entry name" value="ParE1/4"/>
</dbReference>
<dbReference type="PANTHER" id="PTHR33755">
    <property type="entry name" value="TOXIN PARE1-RELATED"/>
    <property type="match status" value="1"/>
</dbReference>